<feature type="transmembrane region" description="Helical" evidence="1">
    <location>
        <begin position="206"/>
        <end position="233"/>
    </location>
</feature>
<dbReference type="Pfam" id="PF08241">
    <property type="entry name" value="Methyltransf_11"/>
    <property type="match status" value="1"/>
</dbReference>
<sequence length="250" mass="28989">MIQEGFKPLSNTPPDTLLNKLKFWARLVLDFQTNTVYRHLQEFLPKMQGKVLDIGCGQSPYKHLLNSQKTQYYGLDIEEANQKFNYENSEIIHFDGYNIPLSSDSIDGFICTEVLEHIQEPEKFITEIYRVLKRGGVGILTVPWSARYHYIPYDYYRYTPSTLNQFFQDFSSIKIAPRGTDITVIVSKIIVAYFRGLQSPKKFISWLLKVIVALIVFPFFVLCIFVGHLSLFFGLGSKDDPLGYTIWLKK</sequence>
<keyword evidence="4" id="KW-1185">Reference proteome</keyword>
<keyword evidence="1" id="KW-0472">Membrane</keyword>
<dbReference type="RefSeq" id="WP_096667604.1">
    <property type="nucleotide sequence ID" value="NZ_AP018316.1"/>
</dbReference>
<dbReference type="InterPro" id="IPR029063">
    <property type="entry name" value="SAM-dependent_MTases_sf"/>
</dbReference>
<proteinExistence type="predicted"/>
<protein>
    <submittedName>
        <fullName evidence="3">Putative methyltransferase type 11</fullName>
    </submittedName>
</protein>
<dbReference type="GO" id="GO:0032259">
    <property type="term" value="P:methylation"/>
    <property type="evidence" value="ECO:0007669"/>
    <property type="project" value="UniProtKB-KW"/>
</dbReference>
<evidence type="ECO:0000313" key="3">
    <source>
        <dbReference type="EMBL" id="BAZ86248.1"/>
    </source>
</evidence>
<dbReference type="Proteomes" id="UP000218702">
    <property type="component" value="Chromosome"/>
</dbReference>
<dbReference type="PANTHER" id="PTHR43591:SF24">
    <property type="entry name" value="2-METHOXY-6-POLYPRENYL-1,4-BENZOQUINOL METHYLASE, MITOCHONDRIAL"/>
    <property type="match status" value="1"/>
</dbReference>
<evidence type="ECO:0000256" key="1">
    <source>
        <dbReference type="SAM" id="Phobius"/>
    </source>
</evidence>
<dbReference type="GO" id="GO:0008757">
    <property type="term" value="F:S-adenosylmethionine-dependent methyltransferase activity"/>
    <property type="evidence" value="ECO:0007669"/>
    <property type="project" value="InterPro"/>
</dbReference>
<keyword evidence="1" id="KW-0812">Transmembrane</keyword>
<feature type="domain" description="Methyltransferase type 11" evidence="2">
    <location>
        <begin position="52"/>
        <end position="138"/>
    </location>
</feature>
<name>A0A1Z4V443_9CYAN</name>
<dbReference type="InterPro" id="IPR013216">
    <property type="entry name" value="Methyltransf_11"/>
</dbReference>
<keyword evidence="3" id="KW-0808">Transferase</keyword>
<keyword evidence="3" id="KW-0489">Methyltransferase</keyword>
<gene>
    <name evidence="3" type="ORF">NIES806_24590</name>
</gene>
<dbReference type="AlphaFoldDB" id="A0A1Z4V443"/>
<dbReference type="Gene3D" id="3.40.50.150">
    <property type="entry name" value="Vaccinia Virus protein VP39"/>
    <property type="match status" value="1"/>
</dbReference>
<keyword evidence="1" id="KW-1133">Transmembrane helix</keyword>
<dbReference type="EMBL" id="AP018316">
    <property type="protein sequence ID" value="BAZ86248.1"/>
    <property type="molecule type" value="Genomic_DNA"/>
</dbReference>
<dbReference type="KEGG" id="dcm:NIES806_24590"/>
<dbReference type="SUPFAM" id="SSF53335">
    <property type="entry name" value="S-adenosyl-L-methionine-dependent methyltransferases"/>
    <property type="match status" value="1"/>
</dbReference>
<reference evidence="3 4" key="1">
    <citation type="submission" date="2017-06" db="EMBL/GenBank/DDBJ databases">
        <title>Genome sequencing of cyanobaciteial culture collection at National Institute for Environmental Studies (NIES).</title>
        <authorList>
            <person name="Hirose Y."/>
            <person name="Shimura Y."/>
            <person name="Fujisawa T."/>
            <person name="Nakamura Y."/>
            <person name="Kawachi M."/>
        </authorList>
    </citation>
    <scope>NUCLEOTIDE SEQUENCE [LARGE SCALE GENOMIC DNA]</scope>
    <source>
        <strain evidence="3 4">NIES-806</strain>
    </source>
</reference>
<accession>A0A1Z4V443</accession>
<dbReference type="PANTHER" id="PTHR43591">
    <property type="entry name" value="METHYLTRANSFERASE"/>
    <property type="match status" value="1"/>
</dbReference>
<organism evidence="3 4">
    <name type="scientific">Dolichospermum compactum NIES-806</name>
    <dbReference type="NCBI Taxonomy" id="1973481"/>
    <lineage>
        <taxon>Bacteria</taxon>
        <taxon>Bacillati</taxon>
        <taxon>Cyanobacteriota</taxon>
        <taxon>Cyanophyceae</taxon>
        <taxon>Nostocales</taxon>
        <taxon>Aphanizomenonaceae</taxon>
        <taxon>Dolichospermum</taxon>
        <taxon>Dolichospermum compactum</taxon>
    </lineage>
</organism>
<feature type="transmembrane region" description="Helical" evidence="1">
    <location>
        <begin position="175"/>
        <end position="194"/>
    </location>
</feature>
<evidence type="ECO:0000259" key="2">
    <source>
        <dbReference type="Pfam" id="PF08241"/>
    </source>
</evidence>
<dbReference type="OrthoDB" id="9772751at2"/>
<dbReference type="CDD" id="cd02440">
    <property type="entry name" value="AdoMet_MTases"/>
    <property type="match status" value="1"/>
</dbReference>
<evidence type="ECO:0000313" key="4">
    <source>
        <dbReference type="Proteomes" id="UP000218702"/>
    </source>
</evidence>